<dbReference type="GO" id="GO:0016747">
    <property type="term" value="F:acyltransferase activity, transferring groups other than amino-acyl groups"/>
    <property type="evidence" value="ECO:0007669"/>
    <property type="project" value="InterPro"/>
</dbReference>
<accession>A0A316AKS8</accession>
<dbReference type="CDD" id="cd04301">
    <property type="entry name" value="NAT_SF"/>
    <property type="match status" value="1"/>
</dbReference>
<comment type="caution">
    <text evidence="5">The sequence shown here is derived from an EMBL/GenBank/DDBJ whole genome shotgun (WGS) entry which is preliminary data.</text>
</comment>
<evidence type="ECO:0000259" key="4">
    <source>
        <dbReference type="PROSITE" id="PS51186"/>
    </source>
</evidence>
<dbReference type="OrthoDB" id="5192872at2"/>
<keyword evidence="2" id="KW-0012">Acyltransferase</keyword>
<proteinExistence type="predicted"/>
<name>A0A316AKS8_9ACTN</name>
<dbReference type="AlphaFoldDB" id="A0A316AKS8"/>
<dbReference type="InterPro" id="IPR000182">
    <property type="entry name" value="GNAT_dom"/>
</dbReference>
<dbReference type="InterPro" id="IPR016181">
    <property type="entry name" value="Acyl_CoA_acyltransferase"/>
</dbReference>
<dbReference type="PROSITE" id="PS51186">
    <property type="entry name" value="GNAT"/>
    <property type="match status" value="1"/>
</dbReference>
<dbReference type="Gene3D" id="3.40.630.30">
    <property type="match status" value="1"/>
</dbReference>
<evidence type="ECO:0000313" key="6">
    <source>
        <dbReference type="Proteomes" id="UP000245469"/>
    </source>
</evidence>
<dbReference type="Pfam" id="PF00583">
    <property type="entry name" value="Acetyltransf_1"/>
    <property type="match status" value="1"/>
</dbReference>
<protein>
    <submittedName>
        <fullName evidence="5">Ribosomal protein S18 acetylase RimI-like enzyme</fullName>
    </submittedName>
</protein>
<dbReference type="Proteomes" id="UP000245469">
    <property type="component" value="Unassembled WGS sequence"/>
</dbReference>
<feature type="domain" description="N-acetyltransferase" evidence="4">
    <location>
        <begin position="6"/>
        <end position="168"/>
    </location>
</feature>
<evidence type="ECO:0000256" key="1">
    <source>
        <dbReference type="ARBA" id="ARBA00022679"/>
    </source>
</evidence>
<dbReference type="EMBL" id="QGDQ01000022">
    <property type="protein sequence ID" value="PWJ50627.1"/>
    <property type="molecule type" value="Genomic_DNA"/>
</dbReference>
<sequence length="215" mass="22895">MAVMAFHVRRATPHDSALVDDVLRAAVDPDAPRSREPRPEALRALLEDPRAELHLALSPREPGRDDEGTEEAVGVVVLRHGMSLLPAVAPVLHVEQLWVAPAWRRRGVGHQLLAAAAASATAAGAEEVWAVAAPGERDAQRFLARLGFAHPVVHRVAPLALLRARLAAATASAPALGARRRAALEQLLARRRRQLSGGARIPSQVSPSERPAAGT</sequence>
<feature type="region of interest" description="Disordered" evidence="3">
    <location>
        <begin position="195"/>
        <end position="215"/>
    </location>
</feature>
<dbReference type="InterPro" id="IPR050832">
    <property type="entry name" value="Bact_Acetyltransf"/>
</dbReference>
<dbReference type="GO" id="GO:0005840">
    <property type="term" value="C:ribosome"/>
    <property type="evidence" value="ECO:0007669"/>
    <property type="project" value="UniProtKB-KW"/>
</dbReference>
<dbReference type="PANTHER" id="PTHR43877">
    <property type="entry name" value="AMINOALKYLPHOSPHONATE N-ACETYLTRANSFERASE-RELATED-RELATED"/>
    <property type="match status" value="1"/>
</dbReference>
<evidence type="ECO:0000256" key="2">
    <source>
        <dbReference type="ARBA" id="ARBA00023315"/>
    </source>
</evidence>
<keyword evidence="6" id="KW-1185">Reference proteome</keyword>
<keyword evidence="5" id="KW-0687">Ribonucleoprotein</keyword>
<evidence type="ECO:0000256" key="3">
    <source>
        <dbReference type="SAM" id="MobiDB-lite"/>
    </source>
</evidence>
<reference evidence="5 6" key="1">
    <citation type="submission" date="2018-03" db="EMBL/GenBank/DDBJ databases">
        <title>Genomic Encyclopedia of Archaeal and Bacterial Type Strains, Phase II (KMG-II): from individual species to whole genera.</title>
        <authorList>
            <person name="Goeker M."/>
        </authorList>
    </citation>
    <scope>NUCLEOTIDE SEQUENCE [LARGE SCALE GENOMIC DNA]</scope>
    <source>
        <strain evidence="5 6">DSM 44889</strain>
    </source>
</reference>
<keyword evidence="1" id="KW-0808">Transferase</keyword>
<gene>
    <name evidence="5" type="ORF">BXY45_1222</name>
</gene>
<evidence type="ECO:0000313" key="5">
    <source>
        <dbReference type="EMBL" id="PWJ50627.1"/>
    </source>
</evidence>
<keyword evidence="5" id="KW-0689">Ribosomal protein</keyword>
<organism evidence="5 6">
    <name type="scientific">Quadrisphaera granulorum</name>
    <dbReference type="NCBI Taxonomy" id="317664"/>
    <lineage>
        <taxon>Bacteria</taxon>
        <taxon>Bacillati</taxon>
        <taxon>Actinomycetota</taxon>
        <taxon>Actinomycetes</taxon>
        <taxon>Kineosporiales</taxon>
        <taxon>Kineosporiaceae</taxon>
        <taxon>Quadrisphaera</taxon>
    </lineage>
</organism>
<dbReference type="PANTHER" id="PTHR43877:SF1">
    <property type="entry name" value="ACETYLTRANSFERASE"/>
    <property type="match status" value="1"/>
</dbReference>
<dbReference type="SUPFAM" id="SSF55729">
    <property type="entry name" value="Acyl-CoA N-acyltransferases (Nat)"/>
    <property type="match status" value="1"/>
</dbReference>